<dbReference type="GO" id="GO:0016491">
    <property type="term" value="F:oxidoreductase activity"/>
    <property type="evidence" value="ECO:0007669"/>
    <property type="project" value="UniProtKB-KW"/>
</dbReference>
<accession>A0A1J5RIL1</accession>
<protein>
    <submittedName>
        <fullName evidence="2">Gamma-glutamylputrescine oxidoreductase</fullName>
        <ecNumber evidence="2">1.4.3.-</ecNumber>
    </submittedName>
</protein>
<comment type="caution">
    <text evidence="2">The sequence shown here is derived from an EMBL/GenBank/DDBJ whole genome shotgun (WGS) entry which is preliminary data.</text>
</comment>
<name>A0A1J5RIL1_9ZZZZ</name>
<dbReference type="AlphaFoldDB" id="A0A1J5RIL1"/>
<evidence type="ECO:0000313" key="2">
    <source>
        <dbReference type="EMBL" id="OIQ87965.1"/>
    </source>
</evidence>
<sequence>MMRLQAQAQAQALGRNSYYQDTAHPAPAHPPLTGSVRADVCVVGAGLAGLSAALELARRGMKVVVLEAMRVGWGASGRNGGQALAGYASDMGPFEQQIGLAAARTAWDMSREAVRLMRKRIAEHAIDCGWNAGALSVAVTPKKARALRQWADTMQERYGANHLQWLDAGATRAQVDSERYCAGVMDPEGGHLHPLNFTLGLARAAVDLGVVIHEDSEVRSVVSGAASGQVAGFGRGGSPAASPPLDVRTDGGGRACVRTGRGEVRCDAVLLAGNANLGAVAPQLARRIMPVGTYIMATEPLGRARADRLIPSRAAVCDTQFVLDYYRLSGDDRLLFGGRVSYSTVSPQDLPATMRRGMLRVFPQLDDVAVTHAWGGFVDITMNRAPDFGRLAPDIYYLQGFSGHGLALTGLAGQLAAEAIAGQAERFDLFTRLHHRPFPGGDLLRTPALVLGMLWYRMRDLF</sequence>
<dbReference type="EMBL" id="MLJW01000394">
    <property type="protein sequence ID" value="OIQ87965.1"/>
    <property type="molecule type" value="Genomic_DNA"/>
</dbReference>
<dbReference type="Pfam" id="PF01266">
    <property type="entry name" value="DAO"/>
    <property type="match status" value="1"/>
</dbReference>
<dbReference type="Gene3D" id="3.50.50.60">
    <property type="entry name" value="FAD/NAD(P)-binding domain"/>
    <property type="match status" value="1"/>
</dbReference>
<dbReference type="Gene3D" id="3.30.9.10">
    <property type="entry name" value="D-Amino Acid Oxidase, subunit A, domain 2"/>
    <property type="match status" value="1"/>
</dbReference>
<dbReference type="SUPFAM" id="SSF51905">
    <property type="entry name" value="FAD/NAD(P)-binding domain"/>
    <property type="match status" value="1"/>
</dbReference>
<organism evidence="2">
    <name type="scientific">mine drainage metagenome</name>
    <dbReference type="NCBI Taxonomy" id="410659"/>
    <lineage>
        <taxon>unclassified sequences</taxon>
        <taxon>metagenomes</taxon>
        <taxon>ecological metagenomes</taxon>
    </lineage>
</organism>
<gene>
    <name evidence="2" type="primary">puuB_5</name>
    <name evidence="2" type="ORF">GALL_301480</name>
</gene>
<dbReference type="InterPro" id="IPR006076">
    <property type="entry name" value="FAD-dep_OxRdtase"/>
</dbReference>
<dbReference type="GO" id="GO:0005737">
    <property type="term" value="C:cytoplasm"/>
    <property type="evidence" value="ECO:0007669"/>
    <property type="project" value="TreeGrafter"/>
</dbReference>
<dbReference type="PANTHER" id="PTHR13847">
    <property type="entry name" value="SARCOSINE DEHYDROGENASE-RELATED"/>
    <property type="match status" value="1"/>
</dbReference>
<reference evidence="2" key="1">
    <citation type="submission" date="2016-10" db="EMBL/GenBank/DDBJ databases">
        <title>Sequence of Gallionella enrichment culture.</title>
        <authorList>
            <person name="Poehlein A."/>
            <person name="Muehling M."/>
            <person name="Daniel R."/>
        </authorList>
    </citation>
    <scope>NUCLEOTIDE SEQUENCE</scope>
</reference>
<feature type="domain" description="FAD dependent oxidoreductase" evidence="1">
    <location>
        <begin position="39"/>
        <end position="418"/>
    </location>
</feature>
<dbReference type="EC" id="1.4.3.-" evidence="2"/>
<proteinExistence type="predicted"/>
<keyword evidence="2" id="KW-0560">Oxidoreductase</keyword>
<evidence type="ECO:0000259" key="1">
    <source>
        <dbReference type="Pfam" id="PF01266"/>
    </source>
</evidence>
<dbReference type="PANTHER" id="PTHR13847:SF281">
    <property type="entry name" value="FAD DEPENDENT OXIDOREDUCTASE DOMAIN-CONTAINING PROTEIN"/>
    <property type="match status" value="1"/>
</dbReference>
<dbReference type="InterPro" id="IPR036188">
    <property type="entry name" value="FAD/NAD-bd_sf"/>
</dbReference>